<accession>D8VMU1</accession>
<dbReference type="EMBL" id="GQ996410">
    <property type="protein sequence ID" value="ACY24725.1"/>
    <property type="molecule type" value="Genomic_DNA"/>
</dbReference>
<protein>
    <submittedName>
        <fullName evidence="1">Uncharacterized protein</fullName>
    </submittedName>
</protein>
<reference evidence="1" key="2">
    <citation type="journal article" date="2010" name="Appl. Environ. Microbiol.">
        <title>Diversity of glycosyl hydrolases from cellulose-depleting communities enriched from casts of two earthworm species.</title>
        <authorList>
            <person name="Beloqui A."/>
            <person name="Nechitaylo T.Y."/>
            <person name="Lopez-Cortes N."/>
            <person name="Ghazi A."/>
            <person name="Guazzaroni M.E."/>
            <person name="Polaina J."/>
            <person name="Strittmatter A.W."/>
            <person name="Reva O."/>
            <person name="Waliczek A."/>
            <person name="Yakimov M.M."/>
            <person name="Golyshina O.V."/>
            <person name="Ferrer M."/>
            <person name="Golyshin P.N."/>
        </authorList>
    </citation>
    <scope>NUCLEOTIDE SEQUENCE</scope>
</reference>
<reference evidence="1" key="1">
    <citation type="submission" date="2009-09" db="EMBL/GenBank/DDBJ databases">
        <authorList>
            <person name="Beloqi A."/>
            <person name="Nechitaylo T.Y."/>
            <person name="Lopez-Cortes N."/>
            <person name="Vietes M."/>
            <person name="Polaina J."/>
            <person name="Strittmatter A."/>
            <person name="Reva O."/>
            <person name="Waliczek A."/>
            <person name="Golyshina O.V."/>
            <person name="Ferrer M."/>
            <person name="Golyshin P.N."/>
        </authorList>
    </citation>
    <scope>NUCLEOTIDE SEQUENCE</scope>
</reference>
<dbReference type="PROSITE" id="PS51257">
    <property type="entry name" value="PROKAR_LIPOPROTEIN"/>
    <property type="match status" value="1"/>
</dbReference>
<proteinExistence type="predicted"/>
<name>D8VMU1_9ZZZZ</name>
<organism evidence="1">
    <name type="scientific">uncultured organism</name>
    <dbReference type="NCBI Taxonomy" id="155900"/>
    <lineage>
        <taxon>unclassified sequences</taxon>
        <taxon>environmental samples</taxon>
    </lineage>
</organism>
<evidence type="ECO:0000313" key="1">
    <source>
        <dbReference type="EMBL" id="ACY24725.1"/>
    </source>
</evidence>
<sequence>MKIKMEKVNFEKLFFPVSAVFILSLLSACGGSGNGGNNSNNNGNSSSSLASQYQLNADAQPGGSISPAKLTISKGDSASFTIAPDNGFTIAAVTGCNGSLNGTAYVVNPVVNDCNIFVTFSPIKSTITIQVENGKTIPEGTFEITTGENLNLTVIPDVGYRSAALNLTGNCSTINTRLRDFDIRANGGNCNISVNFSCRDENIDNICDRQGSALIVHHSNISPAVVRQKDIANTEFTITADLAGDFDSVWVEMWMSKIDPDNYTPKKILLTQDANNPHLYSAKLGFAPEEIKALNSFGGHVGYIGNSYIRASRAGETLGPENFSGGSSMAMIVVIDDEIPDAPLEQLGTEFYANDYLLHVVDPHYHRITDLNALSAKVLQVITEPDFLIAIPTGTSPVGDWSYYYSVFNDVTGIGTNTFDSRSAYGAKQSLQGYINIGQFGYDFSHFLHEIGHRWGFYLSDNKLKLTETLCNCHREVVGTESGNMGMSPTIIIEQPDGSFSLGNPTKEQRFKYSSIEKYLMGIINSQEVADSWFVKPELFTNASSFKKEELMQVNGTLLHQTYGSRIPDANNSPKHFSINFFTVGPNPLTEAEAAYFSYVAKYQGEDHSIEADDFSGLLYTYPTFSVATGGVMRLDTKIRVLPKQEINMRQLKKLTQEKDALSEAIRHRH</sequence>
<dbReference type="AlphaFoldDB" id="D8VMU1"/>